<dbReference type="InterPro" id="IPR001509">
    <property type="entry name" value="Epimerase_deHydtase"/>
</dbReference>
<reference evidence="6 7" key="1">
    <citation type="submission" date="2019-07" db="EMBL/GenBank/DDBJ databases">
        <title>Whole genome shotgun sequence of Rhodospirillum oryzae NBRC 107573.</title>
        <authorList>
            <person name="Hosoyama A."/>
            <person name="Uohara A."/>
            <person name="Ohji S."/>
            <person name="Ichikawa N."/>
        </authorList>
    </citation>
    <scope>NUCLEOTIDE SEQUENCE [LARGE SCALE GENOMIC DNA]</scope>
    <source>
        <strain evidence="6 7">NBRC 107573</strain>
    </source>
</reference>
<evidence type="ECO:0000256" key="2">
    <source>
        <dbReference type="ARBA" id="ARBA00022793"/>
    </source>
</evidence>
<dbReference type="GO" id="GO:0042732">
    <property type="term" value="P:D-xylose metabolic process"/>
    <property type="evidence" value="ECO:0007669"/>
    <property type="project" value="InterPro"/>
</dbReference>
<keyword evidence="7" id="KW-1185">Reference proteome</keyword>
<dbReference type="GO" id="GO:0048040">
    <property type="term" value="F:UDP-glucuronate decarboxylase activity"/>
    <property type="evidence" value="ECO:0007669"/>
    <property type="project" value="TreeGrafter"/>
</dbReference>
<dbReference type="SUPFAM" id="SSF51735">
    <property type="entry name" value="NAD(P)-binding Rossmann-fold domains"/>
    <property type="match status" value="1"/>
</dbReference>
<gene>
    <name evidence="6" type="ORF">ROR02_18750</name>
</gene>
<keyword evidence="4" id="KW-0456">Lyase</keyword>
<dbReference type="InterPro" id="IPR044516">
    <property type="entry name" value="UXS-like"/>
</dbReference>
<evidence type="ECO:0000313" key="7">
    <source>
        <dbReference type="Proteomes" id="UP000321567"/>
    </source>
</evidence>
<proteinExistence type="predicted"/>
<dbReference type="Proteomes" id="UP000321567">
    <property type="component" value="Unassembled WGS sequence"/>
</dbReference>
<dbReference type="PANTHER" id="PTHR43078">
    <property type="entry name" value="UDP-GLUCURONIC ACID DECARBOXYLASE-RELATED"/>
    <property type="match status" value="1"/>
</dbReference>
<evidence type="ECO:0000313" key="6">
    <source>
        <dbReference type="EMBL" id="GEO81744.1"/>
    </source>
</evidence>
<evidence type="ECO:0000256" key="1">
    <source>
        <dbReference type="ARBA" id="ARBA00001911"/>
    </source>
</evidence>
<dbReference type="PANTHER" id="PTHR43078:SF44">
    <property type="entry name" value="CDP TYVULOSE EPIMERASE"/>
    <property type="match status" value="1"/>
</dbReference>
<dbReference type="OrthoDB" id="9801785at2"/>
<name>A0A512H8G6_9PROT</name>
<evidence type="ECO:0000256" key="3">
    <source>
        <dbReference type="ARBA" id="ARBA00023027"/>
    </source>
</evidence>
<evidence type="ECO:0000256" key="4">
    <source>
        <dbReference type="ARBA" id="ARBA00023239"/>
    </source>
</evidence>
<comment type="caution">
    <text evidence="6">The sequence shown here is derived from an EMBL/GenBank/DDBJ whole genome shotgun (WGS) entry which is preliminary data.</text>
</comment>
<protein>
    <submittedName>
        <fullName evidence="6">3-beta hydroxysteroid dehydrogenase</fullName>
    </submittedName>
</protein>
<keyword evidence="2" id="KW-0210">Decarboxylase</keyword>
<dbReference type="InterPro" id="IPR036291">
    <property type="entry name" value="NAD(P)-bd_dom_sf"/>
</dbReference>
<dbReference type="GO" id="GO:0005737">
    <property type="term" value="C:cytoplasm"/>
    <property type="evidence" value="ECO:0007669"/>
    <property type="project" value="TreeGrafter"/>
</dbReference>
<dbReference type="Pfam" id="PF01370">
    <property type="entry name" value="Epimerase"/>
    <property type="match status" value="1"/>
</dbReference>
<keyword evidence="3" id="KW-0520">NAD</keyword>
<dbReference type="AlphaFoldDB" id="A0A512H8G6"/>
<dbReference type="Gene3D" id="3.40.50.720">
    <property type="entry name" value="NAD(P)-binding Rossmann-like Domain"/>
    <property type="match status" value="1"/>
</dbReference>
<dbReference type="RefSeq" id="WP_147163773.1">
    <property type="nucleotide sequence ID" value="NZ_BJZO01000047.1"/>
</dbReference>
<organism evidence="6 7">
    <name type="scientific">Pararhodospirillum oryzae</name>
    <dbReference type="NCBI Taxonomy" id="478448"/>
    <lineage>
        <taxon>Bacteria</taxon>
        <taxon>Pseudomonadati</taxon>
        <taxon>Pseudomonadota</taxon>
        <taxon>Alphaproteobacteria</taxon>
        <taxon>Rhodospirillales</taxon>
        <taxon>Rhodospirillaceae</taxon>
        <taxon>Pararhodospirillum</taxon>
    </lineage>
</organism>
<dbReference type="GO" id="GO:0070403">
    <property type="term" value="F:NAD+ binding"/>
    <property type="evidence" value="ECO:0007669"/>
    <property type="project" value="InterPro"/>
</dbReference>
<dbReference type="EMBL" id="BJZO01000047">
    <property type="protein sequence ID" value="GEO81744.1"/>
    <property type="molecule type" value="Genomic_DNA"/>
</dbReference>
<comment type="cofactor">
    <cofactor evidence="1">
        <name>NAD(+)</name>
        <dbReference type="ChEBI" id="CHEBI:57540"/>
    </cofactor>
</comment>
<evidence type="ECO:0000259" key="5">
    <source>
        <dbReference type="Pfam" id="PF01370"/>
    </source>
</evidence>
<accession>A0A512H8G6</accession>
<sequence>MRILVTGGAGFVGSSLALLFKRDRGDADVVAFDNLKRRGSELALARLAAGGVSFVHGDVRAPEDLEAVGPFDLMIECSAEPSVHAGYGGSPAYVLNTNLGGTVHCLEAARRHGAAVVFLSTSRVYPIAALRALPLEPAGLRLRVRAGAGGPGWSENGITAGFPLAGARSLYGTTKLASELLIEEYRAMYGLRAVINRCGVLTGPWQMGKVDQGFVALWAARHLFGGPLAYMGFGGEGRQVRDLLHVADLYDLVTLQVADLDRHAAGVFNVGGGPSVSVSLAELSDLCAHRVGRRVEIGCRPETAPADIPYYVTDIQEVEAATGWRPRRTVDMILDDIFAWLRASEAPLRLIFQA</sequence>
<feature type="domain" description="NAD-dependent epimerase/dehydratase" evidence="5">
    <location>
        <begin position="3"/>
        <end position="271"/>
    </location>
</feature>